<reference evidence="11 12" key="1">
    <citation type="submission" date="2017-02" db="EMBL/GenBank/DDBJ databases">
        <authorList>
            <person name="Peterson S.W."/>
        </authorList>
    </citation>
    <scope>NUCLEOTIDE SEQUENCE [LARGE SCALE GENOMIC DNA]</scope>
    <source>
        <strain evidence="11 12">ATCC 17233</strain>
    </source>
</reference>
<evidence type="ECO:0000259" key="10">
    <source>
        <dbReference type="PROSITE" id="PS50109"/>
    </source>
</evidence>
<dbReference type="SUPFAM" id="SSF55874">
    <property type="entry name" value="ATPase domain of HSP90 chaperone/DNA topoisomerase II/histidine kinase"/>
    <property type="match status" value="1"/>
</dbReference>
<dbReference type="Gene3D" id="3.30.565.10">
    <property type="entry name" value="Histidine kinase-like ATPase, C-terminal domain"/>
    <property type="match status" value="1"/>
</dbReference>
<dbReference type="SMART" id="SM00388">
    <property type="entry name" value="HisKA"/>
    <property type="match status" value="1"/>
</dbReference>
<evidence type="ECO:0000256" key="1">
    <source>
        <dbReference type="ARBA" id="ARBA00000085"/>
    </source>
</evidence>
<gene>
    <name evidence="11" type="ORF">SAMN02745110_00721</name>
</gene>
<keyword evidence="9" id="KW-1133">Transmembrane helix</keyword>
<evidence type="ECO:0000256" key="6">
    <source>
        <dbReference type="ARBA" id="ARBA00022777"/>
    </source>
</evidence>
<dbReference type="GO" id="GO:0005886">
    <property type="term" value="C:plasma membrane"/>
    <property type="evidence" value="ECO:0007669"/>
    <property type="project" value="TreeGrafter"/>
</dbReference>
<feature type="transmembrane region" description="Helical" evidence="9">
    <location>
        <begin position="168"/>
        <end position="195"/>
    </location>
</feature>
<feature type="region of interest" description="Disordered" evidence="8">
    <location>
        <begin position="47"/>
        <end position="79"/>
    </location>
</feature>
<dbReference type="Pfam" id="PF02518">
    <property type="entry name" value="HATPase_c"/>
    <property type="match status" value="1"/>
</dbReference>
<dbReference type="InterPro" id="IPR050351">
    <property type="entry name" value="BphY/WalK/GraS-like"/>
</dbReference>
<dbReference type="InterPro" id="IPR004358">
    <property type="entry name" value="Sig_transdc_His_kin-like_C"/>
</dbReference>
<evidence type="ECO:0000256" key="4">
    <source>
        <dbReference type="ARBA" id="ARBA00022553"/>
    </source>
</evidence>
<dbReference type="InterPro" id="IPR003594">
    <property type="entry name" value="HATPase_dom"/>
</dbReference>
<name>A0A1T4L7Z1_9FIRM</name>
<evidence type="ECO:0000313" key="11">
    <source>
        <dbReference type="EMBL" id="SJZ50819.1"/>
    </source>
</evidence>
<evidence type="ECO:0000256" key="2">
    <source>
        <dbReference type="ARBA" id="ARBA00004370"/>
    </source>
</evidence>
<keyword evidence="9" id="KW-0472">Membrane</keyword>
<comment type="subcellular location">
    <subcellularLocation>
        <location evidence="2">Membrane</location>
    </subcellularLocation>
</comment>
<dbReference type="AlphaFoldDB" id="A0A1T4L7Z1"/>
<comment type="catalytic activity">
    <reaction evidence="1">
        <text>ATP + protein L-histidine = ADP + protein N-phospho-L-histidine.</text>
        <dbReference type="EC" id="2.7.13.3"/>
    </reaction>
</comment>
<dbReference type="PRINTS" id="PR00344">
    <property type="entry name" value="BCTRLSENSOR"/>
</dbReference>
<evidence type="ECO:0000313" key="12">
    <source>
        <dbReference type="Proteomes" id="UP000189857"/>
    </source>
</evidence>
<dbReference type="EC" id="2.7.13.3" evidence="3"/>
<dbReference type="InterPro" id="IPR036890">
    <property type="entry name" value="HATPase_C_sf"/>
</dbReference>
<keyword evidence="7" id="KW-0902">Two-component regulatory system</keyword>
<dbReference type="GO" id="GO:0004721">
    <property type="term" value="F:phosphoprotein phosphatase activity"/>
    <property type="evidence" value="ECO:0007669"/>
    <property type="project" value="TreeGrafter"/>
</dbReference>
<dbReference type="RefSeq" id="WP_078786467.1">
    <property type="nucleotide sequence ID" value="NZ_FMTO01000005.1"/>
</dbReference>
<keyword evidence="4" id="KW-0597">Phosphoprotein</keyword>
<feature type="compositionally biased region" description="Basic and acidic residues" evidence="8">
    <location>
        <begin position="62"/>
        <end position="72"/>
    </location>
</feature>
<dbReference type="Pfam" id="PF00512">
    <property type="entry name" value="HisKA"/>
    <property type="match status" value="1"/>
</dbReference>
<evidence type="ECO:0000256" key="8">
    <source>
        <dbReference type="SAM" id="MobiDB-lite"/>
    </source>
</evidence>
<evidence type="ECO:0000256" key="3">
    <source>
        <dbReference type="ARBA" id="ARBA00012438"/>
    </source>
</evidence>
<proteinExistence type="predicted"/>
<keyword evidence="9" id="KW-0812">Transmembrane</keyword>
<protein>
    <recommendedName>
        <fullName evidence="3">histidine kinase</fullName>
        <ecNumber evidence="3">2.7.13.3</ecNumber>
    </recommendedName>
</protein>
<dbReference type="PANTHER" id="PTHR45453:SF1">
    <property type="entry name" value="PHOSPHATE REGULON SENSOR PROTEIN PHOR"/>
    <property type="match status" value="1"/>
</dbReference>
<keyword evidence="12" id="KW-1185">Reference proteome</keyword>
<dbReference type="CDD" id="cd00082">
    <property type="entry name" value="HisKA"/>
    <property type="match status" value="1"/>
</dbReference>
<dbReference type="GO" id="GO:0000155">
    <property type="term" value="F:phosphorelay sensor kinase activity"/>
    <property type="evidence" value="ECO:0007669"/>
    <property type="project" value="InterPro"/>
</dbReference>
<feature type="domain" description="Histidine kinase" evidence="10">
    <location>
        <begin position="211"/>
        <end position="417"/>
    </location>
</feature>
<dbReference type="EMBL" id="FUXA01000005">
    <property type="protein sequence ID" value="SJZ50819.1"/>
    <property type="molecule type" value="Genomic_DNA"/>
</dbReference>
<dbReference type="SUPFAM" id="SSF47384">
    <property type="entry name" value="Homodimeric domain of signal transducing histidine kinase"/>
    <property type="match status" value="1"/>
</dbReference>
<evidence type="ECO:0000256" key="5">
    <source>
        <dbReference type="ARBA" id="ARBA00022679"/>
    </source>
</evidence>
<dbReference type="SMART" id="SM00387">
    <property type="entry name" value="HATPase_c"/>
    <property type="match status" value="1"/>
</dbReference>
<evidence type="ECO:0000256" key="7">
    <source>
        <dbReference type="ARBA" id="ARBA00023012"/>
    </source>
</evidence>
<dbReference type="Proteomes" id="UP000189857">
    <property type="component" value="Unassembled WGS sequence"/>
</dbReference>
<evidence type="ECO:0000256" key="9">
    <source>
        <dbReference type="SAM" id="Phobius"/>
    </source>
</evidence>
<dbReference type="CDD" id="cd00075">
    <property type="entry name" value="HATPase"/>
    <property type="match status" value="1"/>
</dbReference>
<dbReference type="InterPro" id="IPR036097">
    <property type="entry name" value="HisK_dim/P_sf"/>
</dbReference>
<accession>A0A1T4L7Z1</accession>
<dbReference type="InterPro" id="IPR005467">
    <property type="entry name" value="His_kinase_dom"/>
</dbReference>
<organism evidence="11 12">
    <name type="scientific">Eubacterium ruminantium</name>
    <dbReference type="NCBI Taxonomy" id="42322"/>
    <lineage>
        <taxon>Bacteria</taxon>
        <taxon>Bacillati</taxon>
        <taxon>Bacillota</taxon>
        <taxon>Clostridia</taxon>
        <taxon>Eubacteriales</taxon>
        <taxon>Eubacteriaceae</taxon>
        <taxon>Eubacterium</taxon>
    </lineage>
</organism>
<dbReference type="OrthoDB" id="9813151at2"/>
<keyword evidence="5" id="KW-0808">Transferase</keyword>
<feature type="transmembrane region" description="Helical" evidence="9">
    <location>
        <begin position="6"/>
        <end position="27"/>
    </location>
</feature>
<sequence length="417" mass="47669">MKELSRKIFFTICGILTLFLIVSMVIVNVENYRREYENVSRNLNKMGQPGRFGPRSFSEGDPVGKDRPKEDGFINPDEAPDAENIMFMDYEVYTVDIVDNKISRIISHGNESDNFDVQGIASNVINKYVSDKIKIGNLYTANYSFNYKMNRSLIIVNNTSIKKKLRDILIETLILFILFEAAIIIFSKVITGWIIKPAKEAFRKQKEFIADASHELKTPIAVIMASSDELSGEKNQKYIDNIRYESERMNKLLTALLDLSKLENESSKEEYKEENISKIVEKMALVFEGVAFEQGVSVNTEIESGLKLRCNKEDIERLVSILIDNAIKHSYKDSEVRVEAFAEKNSIVIQVVNHGDPIEEGDEEKIFERFYRADKSRNRNENRYGLGLAIAKRIVLNHGGTIKASSKKNVTTFEVRI</sequence>
<keyword evidence="6 11" id="KW-0418">Kinase</keyword>
<dbReference type="Gene3D" id="1.10.287.130">
    <property type="match status" value="1"/>
</dbReference>
<dbReference type="PANTHER" id="PTHR45453">
    <property type="entry name" value="PHOSPHATE REGULON SENSOR PROTEIN PHOR"/>
    <property type="match status" value="1"/>
</dbReference>
<dbReference type="InterPro" id="IPR003661">
    <property type="entry name" value="HisK_dim/P_dom"/>
</dbReference>
<dbReference type="PROSITE" id="PS50109">
    <property type="entry name" value="HIS_KIN"/>
    <property type="match status" value="1"/>
</dbReference>
<dbReference type="GO" id="GO:0016036">
    <property type="term" value="P:cellular response to phosphate starvation"/>
    <property type="evidence" value="ECO:0007669"/>
    <property type="project" value="TreeGrafter"/>
</dbReference>